<dbReference type="PANTHER" id="PTHR43464:SF19">
    <property type="entry name" value="UBIQUINONE BIOSYNTHESIS O-METHYLTRANSFERASE, MITOCHONDRIAL"/>
    <property type="match status" value="1"/>
</dbReference>
<dbReference type="GO" id="GO:0032259">
    <property type="term" value="P:methylation"/>
    <property type="evidence" value="ECO:0007669"/>
    <property type="project" value="UniProtKB-KW"/>
</dbReference>
<dbReference type="SUPFAM" id="SSF53335">
    <property type="entry name" value="S-adenosyl-L-methionine-dependent methyltransferases"/>
    <property type="match status" value="1"/>
</dbReference>
<feature type="domain" description="Methyltransferase" evidence="4">
    <location>
        <begin position="46"/>
        <end position="141"/>
    </location>
</feature>
<dbReference type="Gene3D" id="3.40.50.150">
    <property type="entry name" value="Vaccinia Virus protein VP39"/>
    <property type="match status" value="1"/>
</dbReference>
<gene>
    <name evidence="5" type="ORF">GCM10023352_20160</name>
</gene>
<evidence type="ECO:0000259" key="4">
    <source>
        <dbReference type="Pfam" id="PF13649"/>
    </source>
</evidence>
<evidence type="ECO:0000313" key="5">
    <source>
        <dbReference type="EMBL" id="GAA4800143.1"/>
    </source>
</evidence>
<dbReference type="InterPro" id="IPR029063">
    <property type="entry name" value="SAM-dependent_MTases_sf"/>
</dbReference>
<accession>A0ABP9BT36</accession>
<name>A0ABP9BT36_9MICC</name>
<dbReference type="GO" id="GO:0008168">
    <property type="term" value="F:methyltransferase activity"/>
    <property type="evidence" value="ECO:0007669"/>
    <property type="project" value="UniProtKB-KW"/>
</dbReference>
<keyword evidence="6" id="KW-1185">Reference proteome</keyword>
<dbReference type="CDD" id="cd02440">
    <property type="entry name" value="AdoMet_MTases"/>
    <property type="match status" value="1"/>
</dbReference>
<proteinExistence type="predicted"/>
<protein>
    <submittedName>
        <fullName evidence="5">Class I SAM-dependent methyltransferase</fullName>
    </submittedName>
</protein>
<evidence type="ECO:0000313" key="6">
    <source>
        <dbReference type="Proteomes" id="UP001500187"/>
    </source>
</evidence>
<dbReference type="RefSeq" id="WP_345447171.1">
    <property type="nucleotide sequence ID" value="NZ_BAABKP010000006.1"/>
</dbReference>
<sequence length="213" mass="23377">MLDVDPHENPLEFWNGLYSSKEQVWSGKVNQTLAAVVSGLPPGRSLDLGCGEGGDVLWLAEQGWQATGFEISDIAVERARAEAQARGLVERAHFRAHNAQDWQPAEAETFHLVTASFFQSPVFLARDEIVKKAAGQLVPGGHLVLISHASPPSWYEGEIPDHFITPEDERRNLGLDAEGWGLVRAELITRDIFSADGTPATIDDCLIVARRTL</sequence>
<evidence type="ECO:0000256" key="3">
    <source>
        <dbReference type="ARBA" id="ARBA00022691"/>
    </source>
</evidence>
<dbReference type="EMBL" id="BAABKP010000006">
    <property type="protein sequence ID" value="GAA4800143.1"/>
    <property type="molecule type" value="Genomic_DNA"/>
</dbReference>
<evidence type="ECO:0000256" key="1">
    <source>
        <dbReference type="ARBA" id="ARBA00022603"/>
    </source>
</evidence>
<keyword evidence="1 5" id="KW-0489">Methyltransferase</keyword>
<dbReference type="Pfam" id="PF13649">
    <property type="entry name" value="Methyltransf_25"/>
    <property type="match status" value="1"/>
</dbReference>
<dbReference type="InterPro" id="IPR041698">
    <property type="entry name" value="Methyltransf_25"/>
</dbReference>
<organism evidence="5 6">
    <name type="scientific">Rothia endophytica</name>
    <dbReference type="NCBI Taxonomy" id="1324766"/>
    <lineage>
        <taxon>Bacteria</taxon>
        <taxon>Bacillati</taxon>
        <taxon>Actinomycetota</taxon>
        <taxon>Actinomycetes</taxon>
        <taxon>Micrococcales</taxon>
        <taxon>Micrococcaceae</taxon>
        <taxon>Rothia</taxon>
    </lineage>
</organism>
<evidence type="ECO:0000256" key="2">
    <source>
        <dbReference type="ARBA" id="ARBA00022679"/>
    </source>
</evidence>
<dbReference type="PANTHER" id="PTHR43464">
    <property type="entry name" value="METHYLTRANSFERASE"/>
    <property type="match status" value="1"/>
</dbReference>
<comment type="caution">
    <text evidence="5">The sequence shown here is derived from an EMBL/GenBank/DDBJ whole genome shotgun (WGS) entry which is preliminary data.</text>
</comment>
<dbReference type="Proteomes" id="UP001500187">
    <property type="component" value="Unassembled WGS sequence"/>
</dbReference>
<keyword evidence="3" id="KW-0949">S-adenosyl-L-methionine</keyword>
<keyword evidence="2" id="KW-0808">Transferase</keyword>
<reference evidence="6" key="1">
    <citation type="journal article" date="2019" name="Int. J. Syst. Evol. Microbiol.">
        <title>The Global Catalogue of Microorganisms (GCM) 10K type strain sequencing project: providing services to taxonomists for standard genome sequencing and annotation.</title>
        <authorList>
            <consortium name="The Broad Institute Genomics Platform"/>
            <consortium name="The Broad Institute Genome Sequencing Center for Infectious Disease"/>
            <person name="Wu L."/>
            <person name="Ma J."/>
        </authorList>
    </citation>
    <scope>NUCLEOTIDE SEQUENCE [LARGE SCALE GENOMIC DNA]</scope>
    <source>
        <strain evidence="6">JCM 18541</strain>
    </source>
</reference>